<dbReference type="Gene3D" id="3.40.50.360">
    <property type="match status" value="1"/>
</dbReference>
<keyword evidence="5" id="KW-0285">Flavoprotein</keyword>
<dbReference type="GO" id="GO:0010181">
    <property type="term" value="F:FMN binding"/>
    <property type="evidence" value="ECO:0007669"/>
    <property type="project" value="InterPro"/>
</dbReference>
<dbReference type="PANTHER" id="PTHR42809:SF1">
    <property type="entry name" value="FLAVODOXIN 1"/>
    <property type="match status" value="1"/>
</dbReference>
<keyword evidence="4" id="KW-0813">Transport</keyword>
<protein>
    <submittedName>
        <fullName evidence="9">Flavodoxin</fullName>
    </submittedName>
</protein>
<name>A0A2T5G748_9BACL</name>
<dbReference type="SUPFAM" id="SSF52218">
    <property type="entry name" value="Flavoproteins"/>
    <property type="match status" value="1"/>
</dbReference>
<evidence type="ECO:0000256" key="7">
    <source>
        <dbReference type="ARBA" id="ARBA00022982"/>
    </source>
</evidence>
<keyword evidence="7" id="KW-0249">Electron transport</keyword>
<evidence type="ECO:0000256" key="6">
    <source>
        <dbReference type="ARBA" id="ARBA00022643"/>
    </source>
</evidence>
<evidence type="ECO:0000256" key="5">
    <source>
        <dbReference type="ARBA" id="ARBA00022630"/>
    </source>
</evidence>
<dbReference type="InterPro" id="IPR008254">
    <property type="entry name" value="Flavodoxin/NO_synth"/>
</dbReference>
<dbReference type="AlphaFoldDB" id="A0A2T5G748"/>
<dbReference type="EMBL" id="PEBW01000003">
    <property type="protein sequence ID" value="PTQ52013.1"/>
    <property type="molecule type" value="Genomic_DNA"/>
</dbReference>
<comment type="function">
    <text evidence="2">Low-potential electron donor to a number of redox enzymes.</text>
</comment>
<comment type="similarity">
    <text evidence="3">Belongs to the flavodoxin family.</text>
</comment>
<dbReference type="GO" id="GO:0016651">
    <property type="term" value="F:oxidoreductase activity, acting on NAD(P)H"/>
    <property type="evidence" value="ECO:0007669"/>
    <property type="project" value="UniProtKB-ARBA"/>
</dbReference>
<comment type="caution">
    <text evidence="9">The sequence shown here is derived from an EMBL/GenBank/DDBJ whole genome shotgun (WGS) entry which is preliminary data.</text>
</comment>
<dbReference type="Pfam" id="PF00258">
    <property type="entry name" value="Flavodoxin_1"/>
    <property type="match status" value="1"/>
</dbReference>
<evidence type="ECO:0000256" key="1">
    <source>
        <dbReference type="ARBA" id="ARBA00001917"/>
    </source>
</evidence>
<dbReference type="Proteomes" id="UP000244016">
    <property type="component" value="Unassembled WGS sequence"/>
</dbReference>
<sequence length="193" mass="20936">MKREVFPGGGTPAKGDGAPAKALVSYVSYSGNTRETAEIVAEVLSEKGFDVTLLDVSEATPPGELGGFDVYAFGALTWGDGELPEEMRVFLRGLLPLLEERAEEGRAPKASVFGTGDSIFPRFCWAVDIMFYHLTKREIPTFPEKLKIEQSPYGLGQVAKVKTWAEKLAEWAQSPFATESATHAGSVSKFAVK</sequence>
<accession>A0A2T5G748</accession>
<evidence type="ECO:0000256" key="2">
    <source>
        <dbReference type="ARBA" id="ARBA00003297"/>
    </source>
</evidence>
<feature type="domain" description="Flavodoxin-like" evidence="8">
    <location>
        <begin position="22"/>
        <end position="169"/>
    </location>
</feature>
<reference evidence="9 10" key="1">
    <citation type="submission" date="2017-08" db="EMBL/GenBank/DDBJ databases">
        <title>Burning lignite coal seam in the remote Altai Mountains harbors a hydrogen-driven thermophilic microbial community.</title>
        <authorList>
            <person name="Kadnikov V.V."/>
            <person name="Mardanov A.V."/>
            <person name="Ivasenko D."/>
            <person name="Beletsky A.V."/>
            <person name="Karnachuk O.V."/>
            <person name="Ravin N.V."/>
        </authorList>
    </citation>
    <scope>NUCLEOTIDE SEQUENCE [LARGE SCALE GENOMIC DNA]</scope>
    <source>
        <strain evidence="9">AL31</strain>
    </source>
</reference>
<proteinExistence type="inferred from homology"/>
<keyword evidence="6" id="KW-0288">FMN</keyword>
<organism evidence="9 10">
    <name type="scientific">Brockia lithotrophica</name>
    <dbReference type="NCBI Taxonomy" id="933949"/>
    <lineage>
        <taxon>Bacteria</taxon>
        <taxon>Bacillati</taxon>
        <taxon>Bacillota</taxon>
        <taxon>Bacilli</taxon>
        <taxon>Bacillales</taxon>
        <taxon>Bacillales Family X. Incertae Sedis</taxon>
        <taxon>Brockia</taxon>
    </lineage>
</organism>
<evidence type="ECO:0000259" key="8">
    <source>
        <dbReference type="PROSITE" id="PS50902"/>
    </source>
</evidence>
<dbReference type="InterPro" id="IPR029039">
    <property type="entry name" value="Flavoprotein-like_sf"/>
</dbReference>
<comment type="cofactor">
    <cofactor evidence="1">
        <name>FMN</name>
        <dbReference type="ChEBI" id="CHEBI:58210"/>
    </cofactor>
</comment>
<evidence type="ECO:0000256" key="3">
    <source>
        <dbReference type="ARBA" id="ARBA00005267"/>
    </source>
</evidence>
<dbReference type="PROSITE" id="PS50902">
    <property type="entry name" value="FLAVODOXIN_LIKE"/>
    <property type="match status" value="1"/>
</dbReference>
<gene>
    <name evidence="9" type="ORF">BLITH_0980</name>
</gene>
<dbReference type="PANTHER" id="PTHR42809">
    <property type="entry name" value="FLAVODOXIN 2"/>
    <property type="match status" value="1"/>
</dbReference>
<dbReference type="InterPro" id="IPR050619">
    <property type="entry name" value="Flavodoxin"/>
</dbReference>
<evidence type="ECO:0000313" key="10">
    <source>
        <dbReference type="Proteomes" id="UP000244016"/>
    </source>
</evidence>
<evidence type="ECO:0000313" key="9">
    <source>
        <dbReference type="EMBL" id="PTQ52013.1"/>
    </source>
</evidence>
<evidence type="ECO:0000256" key="4">
    <source>
        <dbReference type="ARBA" id="ARBA00022448"/>
    </source>
</evidence>